<feature type="signal peptide" evidence="1">
    <location>
        <begin position="1"/>
        <end position="16"/>
    </location>
</feature>
<protein>
    <submittedName>
        <fullName evidence="2">Uncharacterized protein</fullName>
    </submittedName>
</protein>
<sequence length="43" mass="4671">MFTLLVILVLHASVTLKPALLKPGALTGHLGRVYLVEDALWVT</sequence>
<feature type="chain" id="PRO_5023145617" evidence="1">
    <location>
        <begin position="17"/>
        <end position="43"/>
    </location>
</feature>
<proteinExistence type="predicted"/>
<evidence type="ECO:0000256" key="1">
    <source>
        <dbReference type="SAM" id="SignalP"/>
    </source>
</evidence>
<comment type="caution">
    <text evidence="2">The sequence shown here is derived from an EMBL/GenBank/DDBJ whole genome shotgun (WGS) entry which is preliminary data.</text>
</comment>
<keyword evidence="3" id="KW-1185">Reference proteome</keyword>
<dbReference type="EMBL" id="VSRR010022024">
    <property type="protein sequence ID" value="MPC64397.1"/>
    <property type="molecule type" value="Genomic_DNA"/>
</dbReference>
<evidence type="ECO:0000313" key="3">
    <source>
        <dbReference type="Proteomes" id="UP000324222"/>
    </source>
</evidence>
<organism evidence="2 3">
    <name type="scientific">Portunus trituberculatus</name>
    <name type="common">Swimming crab</name>
    <name type="synonym">Neptunus trituberculatus</name>
    <dbReference type="NCBI Taxonomy" id="210409"/>
    <lineage>
        <taxon>Eukaryota</taxon>
        <taxon>Metazoa</taxon>
        <taxon>Ecdysozoa</taxon>
        <taxon>Arthropoda</taxon>
        <taxon>Crustacea</taxon>
        <taxon>Multicrustacea</taxon>
        <taxon>Malacostraca</taxon>
        <taxon>Eumalacostraca</taxon>
        <taxon>Eucarida</taxon>
        <taxon>Decapoda</taxon>
        <taxon>Pleocyemata</taxon>
        <taxon>Brachyura</taxon>
        <taxon>Eubrachyura</taxon>
        <taxon>Portunoidea</taxon>
        <taxon>Portunidae</taxon>
        <taxon>Portuninae</taxon>
        <taxon>Portunus</taxon>
    </lineage>
</organism>
<reference evidence="2 3" key="1">
    <citation type="submission" date="2019-05" db="EMBL/GenBank/DDBJ databases">
        <title>Another draft genome of Portunus trituberculatus and its Hox gene families provides insights of decapod evolution.</title>
        <authorList>
            <person name="Jeong J.-H."/>
            <person name="Song I."/>
            <person name="Kim S."/>
            <person name="Choi T."/>
            <person name="Kim D."/>
            <person name="Ryu S."/>
            <person name="Kim W."/>
        </authorList>
    </citation>
    <scope>NUCLEOTIDE SEQUENCE [LARGE SCALE GENOMIC DNA]</scope>
    <source>
        <tissue evidence="2">Muscle</tissue>
    </source>
</reference>
<evidence type="ECO:0000313" key="2">
    <source>
        <dbReference type="EMBL" id="MPC64397.1"/>
    </source>
</evidence>
<gene>
    <name evidence="2" type="ORF">E2C01_058512</name>
</gene>
<name>A0A5B7H4V9_PORTR</name>
<keyword evidence="1" id="KW-0732">Signal</keyword>
<dbReference type="AlphaFoldDB" id="A0A5B7H4V9"/>
<dbReference type="Proteomes" id="UP000324222">
    <property type="component" value="Unassembled WGS sequence"/>
</dbReference>
<accession>A0A5B7H4V9</accession>